<dbReference type="Gene3D" id="3.30.70.660">
    <property type="entry name" value="Pseudouridine synthase I, catalytic domain, C-terminal subdomain"/>
    <property type="match status" value="1"/>
</dbReference>
<dbReference type="GO" id="GO:0003723">
    <property type="term" value="F:RNA binding"/>
    <property type="evidence" value="ECO:0007669"/>
    <property type="project" value="InterPro"/>
</dbReference>
<dbReference type="PANTHER" id="PTHR11142">
    <property type="entry name" value="PSEUDOURIDYLATE SYNTHASE"/>
    <property type="match status" value="1"/>
</dbReference>
<dbReference type="FunFam" id="3.30.70.580:FF:000002">
    <property type="entry name" value="tRNA pseudouridine synthase"/>
    <property type="match status" value="1"/>
</dbReference>
<dbReference type="Pfam" id="PF01416">
    <property type="entry name" value="PseudoU_synth_1"/>
    <property type="match status" value="1"/>
</dbReference>
<dbReference type="CDD" id="cd02568">
    <property type="entry name" value="PseudoU_synth_PUS1_PUS2"/>
    <property type="match status" value="1"/>
</dbReference>
<dbReference type="InterPro" id="IPR020097">
    <property type="entry name" value="PsdUridine_synth_TruA_a/b_dom"/>
</dbReference>
<comment type="similarity">
    <text evidence="1">Belongs to the tRNA pseudouridine synthase TruA family.</text>
</comment>
<evidence type="ECO:0000313" key="10">
    <source>
        <dbReference type="Proteomes" id="UP000324705"/>
    </source>
</evidence>
<dbReference type="InterPro" id="IPR020103">
    <property type="entry name" value="PsdUridine_synth_cat_dom_sf"/>
</dbReference>
<evidence type="ECO:0000256" key="3">
    <source>
        <dbReference type="ARBA" id="ARBA00023235"/>
    </source>
</evidence>
<evidence type="ECO:0000256" key="4">
    <source>
        <dbReference type="ARBA" id="ARBA00036943"/>
    </source>
</evidence>
<accession>A0A9R0T2A0</accession>
<reference evidence="9 10" key="1">
    <citation type="submission" date="2017-09" db="EMBL/GenBank/DDBJ databases">
        <authorList>
            <consortium name="International Durum Wheat Genome Sequencing Consortium (IDWGSC)"/>
            <person name="Milanesi L."/>
        </authorList>
    </citation>
    <scope>NUCLEOTIDE SEQUENCE [LARGE SCALE GENOMIC DNA]</scope>
    <source>
        <strain evidence="10">cv. Svevo</strain>
    </source>
</reference>
<dbReference type="GO" id="GO:1990481">
    <property type="term" value="P:mRNA pseudouridine synthesis"/>
    <property type="evidence" value="ECO:0007669"/>
    <property type="project" value="TreeGrafter"/>
</dbReference>
<evidence type="ECO:0000256" key="2">
    <source>
        <dbReference type="ARBA" id="ARBA00022694"/>
    </source>
</evidence>
<comment type="catalytic activity">
    <reaction evidence="4">
        <text>a uridine in tRNA = a pseudouridine in tRNA</text>
        <dbReference type="Rhea" id="RHEA:54572"/>
        <dbReference type="Rhea" id="RHEA-COMP:13339"/>
        <dbReference type="Rhea" id="RHEA-COMP:13934"/>
        <dbReference type="ChEBI" id="CHEBI:65314"/>
        <dbReference type="ChEBI" id="CHEBI:65315"/>
    </reaction>
</comment>
<dbReference type="Gene3D" id="3.30.70.580">
    <property type="entry name" value="Pseudouridine synthase I, catalytic domain, N-terminal subdomain"/>
    <property type="match status" value="1"/>
</dbReference>
<organism evidence="9 10">
    <name type="scientific">Triticum turgidum subsp. durum</name>
    <name type="common">Durum wheat</name>
    <name type="synonym">Triticum durum</name>
    <dbReference type="NCBI Taxonomy" id="4567"/>
    <lineage>
        <taxon>Eukaryota</taxon>
        <taxon>Viridiplantae</taxon>
        <taxon>Streptophyta</taxon>
        <taxon>Embryophyta</taxon>
        <taxon>Tracheophyta</taxon>
        <taxon>Spermatophyta</taxon>
        <taxon>Magnoliopsida</taxon>
        <taxon>Liliopsida</taxon>
        <taxon>Poales</taxon>
        <taxon>Poaceae</taxon>
        <taxon>BOP clade</taxon>
        <taxon>Pooideae</taxon>
        <taxon>Triticodae</taxon>
        <taxon>Triticeae</taxon>
        <taxon>Triticinae</taxon>
        <taxon>Triticum</taxon>
    </lineage>
</organism>
<keyword evidence="2" id="KW-0819">tRNA processing</keyword>
<dbReference type="OMA" id="VMISCES"/>
<dbReference type="GO" id="GO:0005634">
    <property type="term" value="C:nucleus"/>
    <property type="evidence" value="ECO:0007669"/>
    <property type="project" value="TreeGrafter"/>
</dbReference>
<feature type="region of interest" description="Disordered" evidence="7">
    <location>
        <begin position="308"/>
        <end position="337"/>
    </location>
</feature>
<dbReference type="GO" id="GO:0009982">
    <property type="term" value="F:pseudouridine synthase activity"/>
    <property type="evidence" value="ECO:0007669"/>
    <property type="project" value="InterPro"/>
</dbReference>
<dbReference type="GO" id="GO:0031119">
    <property type="term" value="P:tRNA pseudouridine synthesis"/>
    <property type="evidence" value="ECO:0007669"/>
    <property type="project" value="InterPro"/>
</dbReference>
<feature type="region of interest" description="Disordered" evidence="7">
    <location>
        <begin position="87"/>
        <end position="113"/>
    </location>
</feature>
<evidence type="ECO:0000256" key="1">
    <source>
        <dbReference type="ARBA" id="ARBA00009375"/>
    </source>
</evidence>
<evidence type="ECO:0000259" key="8">
    <source>
        <dbReference type="Pfam" id="PF01416"/>
    </source>
</evidence>
<evidence type="ECO:0000313" key="9">
    <source>
        <dbReference type="EMBL" id="VAI05848.1"/>
    </source>
</evidence>
<evidence type="ECO:0000256" key="6">
    <source>
        <dbReference type="PIRSR" id="PIRSR641708-2"/>
    </source>
</evidence>
<dbReference type="Proteomes" id="UP000324705">
    <property type="component" value="Chromosome 4B"/>
</dbReference>
<dbReference type="Gramene" id="TRITD4Bv1G104730.2">
    <property type="protein sequence ID" value="TRITD4Bv1G104730.2"/>
    <property type="gene ID" value="TRITD4Bv1G104730"/>
</dbReference>
<name>A0A9R0T2A0_TRITD</name>
<keyword evidence="10" id="KW-1185">Reference proteome</keyword>
<feature type="domain" description="Pseudouridine synthase I TruA alpha/beta" evidence="8">
    <location>
        <begin position="385"/>
        <end position="459"/>
    </location>
</feature>
<dbReference type="InterPro" id="IPR020095">
    <property type="entry name" value="PsdUridine_synth_TruA_C"/>
</dbReference>
<dbReference type="AlphaFoldDB" id="A0A9R0T2A0"/>
<dbReference type="InterPro" id="IPR020094">
    <property type="entry name" value="TruA/RsuA/RluB/E/F_N"/>
</dbReference>
<dbReference type="PANTHER" id="PTHR11142:SF9">
    <property type="entry name" value="TRNA PSEUDOURIDINE SYNTHASE-RELATED"/>
    <property type="match status" value="1"/>
</dbReference>
<proteinExistence type="inferred from homology"/>
<feature type="compositionally biased region" description="Polar residues" evidence="7">
    <location>
        <begin position="323"/>
        <end position="333"/>
    </location>
</feature>
<dbReference type="FunFam" id="3.30.70.660:FF:000011">
    <property type="entry name" value="tRNA pseudouridine synthase"/>
    <property type="match status" value="1"/>
</dbReference>
<gene>
    <name evidence="9" type="ORF">TRITD_4Bv1G104730</name>
</gene>
<protein>
    <recommendedName>
        <fullName evidence="8">Pseudouridine synthase I TruA alpha/beta domain-containing protein</fullName>
    </recommendedName>
</protein>
<keyword evidence="3" id="KW-0413">Isomerase</keyword>
<dbReference type="InterPro" id="IPR041708">
    <property type="entry name" value="PUS1/PUS2-like"/>
</dbReference>
<dbReference type="EMBL" id="LT934118">
    <property type="protein sequence ID" value="VAI05848.1"/>
    <property type="molecule type" value="Genomic_DNA"/>
</dbReference>
<feature type="active site" description="Nucleophile" evidence="5">
    <location>
        <position position="181"/>
    </location>
</feature>
<feature type="binding site" evidence="6">
    <location>
        <position position="246"/>
    </location>
    <ligand>
        <name>substrate</name>
    </ligand>
</feature>
<evidence type="ECO:0000256" key="5">
    <source>
        <dbReference type="PIRSR" id="PIRSR641708-1"/>
    </source>
</evidence>
<dbReference type="InterPro" id="IPR001406">
    <property type="entry name" value="PsdUridine_synth_TruA"/>
</dbReference>
<evidence type="ECO:0000256" key="7">
    <source>
        <dbReference type="SAM" id="MobiDB-lite"/>
    </source>
</evidence>
<dbReference type="SUPFAM" id="SSF55120">
    <property type="entry name" value="Pseudouridine synthase"/>
    <property type="match status" value="2"/>
</dbReference>
<sequence length="564" mass="62625">MVGPMTTIVSPFTDLIRPILKKINLIRPSFHVCLDLPHSSPMAAAAAAATTFLWRPFSSTILTRCTNPRFLRTTLCFSHSASAPALGAASLQPTPPPPPPTTCSSDGGGGMRWESTRKKRVVLRVGYVGSEYRGLQKQRDLSADSTIESVLESAIFKAGGILESNYGKLQKVGWERSSRTDKGVHSLATMISLKMEIPDRAWEKDPDGIALANFINSNLPDNIKVFSILPAQRSFDVRRECLYREYFYLLPAEIIGINSSCSSGEVEEHLIEFNNILKGFEGNHPFHNYTARAKYRKVLAGAHRRAKETSTISHSIPSEMVADQSTSGDGTTSDIDEEYLNSPSILDSSAPEDNCKMDNPELPESRVQIQARWLHEPNDNDRLSASHFRDILTCSCGELQSSSGVQFVELTICGVSFMLHQIRKMVGTAVAVKRGLLPKDIIELSLAKFSRIVLPIAPSEVLILRDNSLCTRNKQGSIVRPGIQSINESEEIKKGVMEFYKAALVPELAKFLDASLPPWQEWVENLDHFTSIPDPQLDKVRTAYRAWKDDYDRVKMARKNTGSG</sequence>